<evidence type="ECO:0000313" key="1">
    <source>
        <dbReference type="EMBL" id="CAD8645689.1"/>
    </source>
</evidence>
<feature type="non-terminal residue" evidence="1">
    <location>
        <position position="208"/>
    </location>
</feature>
<gene>
    <name evidence="1" type="ORF">CCUR1050_LOCUS23374</name>
</gene>
<organism evidence="1">
    <name type="scientific">Cryptomonas curvata</name>
    <dbReference type="NCBI Taxonomy" id="233186"/>
    <lineage>
        <taxon>Eukaryota</taxon>
        <taxon>Cryptophyceae</taxon>
        <taxon>Cryptomonadales</taxon>
        <taxon>Cryptomonadaceae</taxon>
        <taxon>Cryptomonas</taxon>
    </lineage>
</organism>
<proteinExistence type="predicted"/>
<protein>
    <submittedName>
        <fullName evidence="1">Uncharacterized protein</fullName>
    </submittedName>
</protein>
<name>A0A7S0QS63_9CRYP</name>
<accession>A0A7S0QS63</accession>
<dbReference type="AlphaFoldDB" id="A0A7S0QS63"/>
<dbReference type="EMBL" id="HBEZ01042487">
    <property type="protein sequence ID" value="CAD8645689.1"/>
    <property type="molecule type" value="Transcribed_RNA"/>
</dbReference>
<sequence>MPTARQTPALTSLGLAIVAASIALASVLITLQQKNAATIEQIEQDDLGASLTYRQWLRKTEQQKFTPSIKSRRSKEKFHLVSLHDSKPANGNTPAKHQMAKARVQELATKPAVRFASGYPIGRRIRGFLDVAAELDPSDQATVPAVVIPNHVYAQSNPVAPTAAPATQTVLAEARPVAAEAPAAVPEPCAAGPVSVVISAGCGYAPPP</sequence>
<reference evidence="1" key="1">
    <citation type="submission" date="2021-01" db="EMBL/GenBank/DDBJ databases">
        <authorList>
            <person name="Corre E."/>
            <person name="Pelletier E."/>
            <person name="Niang G."/>
            <person name="Scheremetjew M."/>
            <person name="Finn R."/>
            <person name="Kale V."/>
            <person name="Holt S."/>
            <person name="Cochrane G."/>
            <person name="Meng A."/>
            <person name="Brown T."/>
            <person name="Cohen L."/>
        </authorList>
    </citation>
    <scope>NUCLEOTIDE SEQUENCE</scope>
    <source>
        <strain evidence="1">CCAP979/52</strain>
    </source>
</reference>